<feature type="domain" description="Calcineurin-like phosphoesterase" evidence="2">
    <location>
        <begin position="1"/>
        <end position="183"/>
    </location>
</feature>
<dbReference type="SUPFAM" id="SSF56300">
    <property type="entry name" value="Metallo-dependent phosphatases"/>
    <property type="match status" value="1"/>
</dbReference>
<accession>A0A7W6GGF8</accession>
<dbReference type="InterPro" id="IPR029052">
    <property type="entry name" value="Metallo-depent_PP-like"/>
</dbReference>
<evidence type="ECO:0000313" key="4">
    <source>
        <dbReference type="Proteomes" id="UP000528964"/>
    </source>
</evidence>
<organism evidence="3 4">
    <name type="scientific">Hansschlegelia beijingensis</name>
    <dbReference type="NCBI Taxonomy" id="1133344"/>
    <lineage>
        <taxon>Bacteria</taxon>
        <taxon>Pseudomonadati</taxon>
        <taxon>Pseudomonadota</taxon>
        <taxon>Alphaproteobacteria</taxon>
        <taxon>Hyphomicrobiales</taxon>
        <taxon>Methylopilaceae</taxon>
        <taxon>Hansschlegelia</taxon>
    </lineage>
</organism>
<evidence type="ECO:0000259" key="2">
    <source>
        <dbReference type="Pfam" id="PF12850"/>
    </source>
</evidence>
<dbReference type="GO" id="GO:0016791">
    <property type="term" value="F:phosphatase activity"/>
    <property type="evidence" value="ECO:0007669"/>
    <property type="project" value="TreeGrafter"/>
</dbReference>
<dbReference type="Gene3D" id="3.60.21.10">
    <property type="match status" value="1"/>
</dbReference>
<dbReference type="PANTHER" id="PTHR42850">
    <property type="entry name" value="METALLOPHOSPHOESTERASE"/>
    <property type="match status" value="1"/>
</dbReference>
<dbReference type="Pfam" id="PF12850">
    <property type="entry name" value="Metallophos_2"/>
    <property type="match status" value="1"/>
</dbReference>
<dbReference type="InterPro" id="IPR011152">
    <property type="entry name" value="Pesterase_MJ0912"/>
</dbReference>
<comment type="similarity">
    <text evidence="1">Belongs to the metallophosphoesterase superfamily. YfcE family.</text>
</comment>
<name>A0A7W6GGF8_9HYPH</name>
<dbReference type="PANTHER" id="PTHR42850:SF2">
    <property type="entry name" value="BLL5683 PROTEIN"/>
    <property type="match status" value="1"/>
</dbReference>
<dbReference type="GO" id="GO:0005737">
    <property type="term" value="C:cytoplasm"/>
    <property type="evidence" value="ECO:0007669"/>
    <property type="project" value="TreeGrafter"/>
</dbReference>
<comment type="caution">
    <text evidence="3">The sequence shown here is derived from an EMBL/GenBank/DDBJ whole genome shotgun (WGS) entry which is preliminary data.</text>
</comment>
<proteinExistence type="inferred from homology"/>
<evidence type="ECO:0000313" key="3">
    <source>
        <dbReference type="EMBL" id="MBB3972694.1"/>
    </source>
</evidence>
<dbReference type="InterPro" id="IPR050126">
    <property type="entry name" value="Ap4A_hydrolase"/>
</dbReference>
<dbReference type="AlphaFoldDB" id="A0A7W6GGF8"/>
<dbReference type="RefSeq" id="WP_183394582.1">
    <property type="nucleotide sequence ID" value="NZ_JACIDR010000002.1"/>
</dbReference>
<dbReference type="InterPro" id="IPR024654">
    <property type="entry name" value="Calcineurin-like_PHP_lpxH"/>
</dbReference>
<evidence type="ECO:0000256" key="1">
    <source>
        <dbReference type="ARBA" id="ARBA00008950"/>
    </source>
</evidence>
<sequence>MRIAAVSDVHGNLPALRAVVDDIARFAPDQVVNLGDCASGPLWPAETIDLLRELGWATVRGNHDRLVGMSSDGVGLGRSDRWTWDRLGAEQRAWLATLPPALRLGEVLCLHGRHDSDEAFLMHEVREGRIVALDRETVAERLRIAAARVTLCGHSHTAGECVTDDGAAAINPGSVGWPAYRNRAPAYVCEAGAPHARYAVVDVQGGRVRSVFRAVEYDCAGAAEQAERNGRPDWAHALRTGLAPPAALRPRGT</sequence>
<dbReference type="Proteomes" id="UP000528964">
    <property type="component" value="Unassembled WGS sequence"/>
</dbReference>
<dbReference type="EMBL" id="JACIDR010000002">
    <property type="protein sequence ID" value="MBB3972694.1"/>
    <property type="molecule type" value="Genomic_DNA"/>
</dbReference>
<dbReference type="CDD" id="cd00838">
    <property type="entry name" value="MPP_superfamily"/>
    <property type="match status" value="1"/>
</dbReference>
<reference evidence="3 4" key="1">
    <citation type="submission" date="2020-08" db="EMBL/GenBank/DDBJ databases">
        <title>Genomic Encyclopedia of Type Strains, Phase IV (KMG-IV): sequencing the most valuable type-strain genomes for metagenomic binning, comparative biology and taxonomic classification.</title>
        <authorList>
            <person name="Goeker M."/>
        </authorList>
    </citation>
    <scope>NUCLEOTIDE SEQUENCE [LARGE SCALE GENOMIC DNA]</scope>
    <source>
        <strain evidence="3 4">DSM 25481</strain>
    </source>
</reference>
<keyword evidence="4" id="KW-1185">Reference proteome</keyword>
<protein>
    <submittedName>
        <fullName evidence="3">Putative phosphoesterase</fullName>
    </submittedName>
</protein>
<gene>
    <name evidence="3" type="ORF">GGR24_001351</name>
</gene>
<dbReference type="PIRSF" id="PIRSF000883">
    <property type="entry name" value="Pesterase_MJ0912"/>
    <property type="match status" value="1"/>
</dbReference>